<dbReference type="GO" id="GO:0006974">
    <property type="term" value="P:DNA damage response"/>
    <property type="evidence" value="ECO:0007669"/>
    <property type="project" value="TreeGrafter"/>
</dbReference>
<dbReference type="PANTHER" id="PTHR34387:SF1">
    <property type="entry name" value="PERIPLASMIC IMMUNOGENIC PROTEIN"/>
    <property type="match status" value="1"/>
</dbReference>
<reference evidence="2" key="1">
    <citation type="submission" date="2014-12" db="EMBL/GenBank/DDBJ databases">
        <title>Genome sequence of Clostridium beijerinckii strain 59B.</title>
        <authorList>
            <person name="Little G.T."/>
            <person name="Minton N.P."/>
        </authorList>
    </citation>
    <scope>NUCLEOTIDE SEQUENCE [LARGE SCALE GENOMIC DNA]</scope>
    <source>
        <strain evidence="2">59B</strain>
    </source>
</reference>
<dbReference type="InterPro" id="IPR007497">
    <property type="entry name" value="SIMPL/DUF541"/>
</dbReference>
<name>A0A0B5QCN3_CLOBE</name>
<dbReference type="AlphaFoldDB" id="A0A0B5QCN3"/>
<dbReference type="KEGG" id="cbei:LF65_02079"/>
<dbReference type="Gene3D" id="3.30.70.2970">
    <property type="entry name" value="Protein of unknown function (DUF541), domain 2"/>
    <property type="match status" value="1"/>
</dbReference>
<accession>A0A0B5QCN3</accession>
<gene>
    <name evidence="1" type="ORF">LF65_02079</name>
</gene>
<dbReference type="InterPro" id="IPR052022">
    <property type="entry name" value="26kDa_periplasmic_antigen"/>
</dbReference>
<organism evidence="1 2">
    <name type="scientific">Clostridium beijerinckii</name>
    <name type="common">Clostridium MP</name>
    <dbReference type="NCBI Taxonomy" id="1520"/>
    <lineage>
        <taxon>Bacteria</taxon>
        <taxon>Bacillati</taxon>
        <taxon>Bacillota</taxon>
        <taxon>Clostridia</taxon>
        <taxon>Eubacteriales</taxon>
        <taxon>Clostridiaceae</taxon>
        <taxon>Clostridium</taxon>
    </lineage>
</organism>
<protein>
    <recommendedName>
        <fullName evidence="3">26 kDa periplasmic immunogenic protein</fullName>
    </recommendedName>
</protein>
<proteinExistence type="predicted"/>
<dbReference type="STRING" id="1520.LF65_02079"/>
<evidence type="ECO:0000313" key="2">
    <source>
        <dbReference type="Proteomes" id="UP000031866"/>
    </source>
</evidence>
<evidence type="ECO:0000313" key="1">
    <source>
        <dbReference type="EMBL" id="AJG98675.1"/>
    </source>
</evidence>
<evidence type="ECO:0008006" key="3">
    <source>
        <dbReference type="Google" id="ProtNLM"/>
    </source>
</evidence>
<dbReference type="PANTHER" id="PTHR34387">
    <property type="entry name" value="SLR1258 PROTEIN"/>
    <property type="match status" value="1"/>
</dbReference>
<sequence length="230" mass="25412">MHTLGQGGIYSLNDFNDDQCSSNKLKVIGKGTVSVKPDLAEIVVGVITEDLQLEVAQEENAKITQEVINSIRALGIPLKNIQTENYSIRPNYDYISGKQVFRGYEVINNLKILISNINNVGVVIDTAVSNGANSLTGIIFIVSDETKYYYEALRRALQDAQNKARVVADQLKVKLNIIPIQINEQNETTSTPLVMTLKSTSNTTPIEAGENIINADIEAIFTYVDNKNNY</sequence>
<dbReference type="Proteomes" id="UP000031866">
    <property type="component" value="Chromosome"/>
</dbReference>
<dbReference type="Pfam" id="PF04402">
    <property type="entry name" value="SIMPL"/>
    <property type="match status" value="1"/>
</dbReference>
<dbReference type="RefSeq" id="WP_041895942.1">
    <property type="nucleotide sequence ID" value="NZ_CP010086.2"/>
</dbReference>
<dbReference type="Gene3D" id="3.30.110.170">
    <property type="entry name" value="Protein of unknown function (DUF541), domain 1"/>
    <property type="match status" value="1"/>
</dbReference>
<dbReference type="EMBL" id="CP010086">
    <property type="protein sequence ID" value="AJG98675.1"/>
    <property type="molecule type" value="Genomic_DNA"/>
</dbReference>